<dbReference type="PANTHER" id="PTHR38016:SF1">
    <property type="entry name" value="LIMITING CO2-INDUCIBLE PROTEIN B_C BETA CARBONYIC ANHYDRASE DOMAIN-CONTAINING PROTEIN"/>
    <property type="match status" value="1"/>
</dbReference>
<dbReference type="GeneID" id="17354140"/>
<sequence>RAAAVQKHFTGALGADDFMLRLEKALFAFGFAGDNSIAMVNLCRDEVTVSLKHRIEQIFGSSFSTNGLGGVLTCGVTGLGAGFSHSPLCSSNKERYVFFSLPHISINSRGEVGPMSRPGRPGQSCACGALIKATNEIKSEGLTCNSKVPGVHDFADPEMSVLKQRIARRLFHEGATDESVQGLTLVDVTKVAERTISDDLEHLISQTVDTSKADYAVITGVQVHNWAYEFEDDSPNLEFVASTSVYVVVDGVKAHLDIAAIPPMTPRQMRRVAGRAVVCERGGD</sequence>
<proteinExistence type="predicted"/>
<feature type="non-terminal residue" evidence="2">
    <location>
        <position position="284"/>
    </location>
</feature>
<feature type="domain" description="Limiting CO2-inducible protein B/C beta carbonyic anhydrase" evidence="1">
    <location>
        <begin position="12"/>
        <end position="248"/>
    </location>
</feature>
<organism evidence="3">
    <name type="scientific">Chlorella variabilis</name>
    <name type="common">Green alga</name>
    <dbReference type="NCBI Taxonomy" id="554065"/>
    <lineage>
        <taxon>Eukaryota</taxon>
        <taxon>Viridiplantae</taxon>
        <taxon>Chlorophyta</taxon>
        <taxon>core chlorophytes</taxon>
        <taxon>Trebouxiophyceae</taxon>
        <taxon>Chlorellales</taxon>
        <taxon>Chlorellaceae</taxon>
        <taxon>Chlorella clade</taxon>
        <taxon>Chlorella</taxon>
    </lineage>
</organism>
<dbReference type="InParanoid" id="E1ZHQ7"/>
<dbReference type="OrthoDB" id="2014244at2759"/>
<accession>E1ZHQ7</accession>
<name>E1ZHQ7_CHLVA</name>
<dbReference type="RefSeq" id="XP_005846604.1">
    <property type="nucleotide sequence ID" value="XM_005846542.1"/>
</dbReference>
<dbReference type="Pfam" id="PF18599">
    <property type="entry name" value="LCIB_C_CA"/>
    <property type="match status" value="1"/>
</dbReference>
<protein>
    <recommendedName>
        <fullName evidence="1">Limiting CO2-inducible protein B/C beta carbonyic anhydrase domain-containing protein</fullName>
    </recommendedName>
</protein>
<evidence type="ECO:0000313" key="3">
    <source>
        <dbReference type="Proteomes" id="UP000008141"/>
    </source>
</evidence>
<dbReference type="STRING" id="554065.E1ZHQ7"/>
<dbReference type="KEGG" id="cvr:CHLNCDRAFT_8980"/>
<evidence type="ECO:0000259" key="1">
    <source>
        <dbReference type="Pfam" id="PF18599"/>
    </source>
</evidence>
<dbReference type="PANTHER" id="PTHR38016">
    <property type="entry name" value="UNNAMED PRODUCT"/>
    <property type="match status" value="1"/>
</dbReference>
<dbReference type="EMBL" id="GL433847">
    <property type="protein sequence ID" value="EFN54502.1"/>
    <property type="molecule type" value="Genomic_DNA"/>
</dbReference>
<evidence type="ECO:0000313" key="2">
    <source>
        <dbReference type="EMBL" id="EFN54502.1"/>
    </source>
</evidence>
<dbReference type="OMA" id="PSMEFIA"/>
<dbReference type="InterPro" id="IPR040703">
    <property type="entry name" value="LCIB/C_CA"/>
</dbReference>
<keyword evidence="3" id="KW-1185">Reference proteome</keyword>
<dbReference type="AlphaFoldDB" id="E1ZHQ7"/>
<feature type="non-terminal residue" evidence="2">
    <location>
        <position position="1"/>
    </location>
</feature>
<dbReference type="Proteomes" id="UP000008141">
    <property type="component" value="Unassembled WGS sequence"/>
</dbReference>
<gene>
    <name evidence="2" type="ORF">CHLNCDRAFT_8980</name>
</gene>
<dbReference type="eggNOG" id="ENOG502S48Q">
    <property type="taxonomic scope" value="Eukaryota"/>
</dbReference>
<reference evidence="2 3" key="1">
    <citation type="journal article" date="2010" name="Plant Cell">
        <title>The Chlorella variabilis NC64A genome reveals adaptation to photosymbiosis, coevolution with viruses, and cryptic sex.</title>
        <authorList>
            <person name="Blanc G."/>
            <person name="Duncan G."/>
            <person name="Agarkova I."/>
            <person name="Borodovsky M."/>
            <person name="Gurnon J."/>
            <person name="Kuo A."/>
            <person name="Lindquist E."/>
            <person name="Lucas S."/>
            <person name="Pangilinan J."/>
            <person name="Polle J."/>
            <person name="Salamov A."/>
            <person name="Terry A."/>
            <person name="Yamada T."/>
            <person name="Dunigan D.D."/>
            <person name="Grigoriev I.V."/>
            <person name="Claverie J.M."/>
            <person name="Van Etten J.L."/>
        </authorList>
    </citation>
    <scope>NUCLEOTIDE SEQUENCE [LARGE SCALE GENOMIC DNA]</scope>
    <source>
        <strain evidence="2 3">NC64A</strain>
    </source>
</reference>